<evidence type="ECO:0000256" key="2">
    <source>
        <dbReference type="ARBA" id="ARBA00022475"/>
    </source>
</evidence>
<sequence>MLSRLLRSVPAVWVGWVVARLLSVWFIKLEDNPLGDVYYYHFGIYGDDPKAMTEYPWLGQLPSALLARLVGPDFHVYWIAFPIMILVLDAAFMALVLRRHPETKAAIDAAWLWVFFGTAAGQVFLLRLDLFPALVVAAAGYFLFKHPALSGAMVAIATAMKLWPGVLAAGIVGRATRGRTWSALAAFVGTGAAVVAATIAFAGVDRLTSPLDYQEVRGLQIESVAATPFVYRNFFDLGTWKLAYAPSKSFEITGPGVETATQITTFAMAAVVLFGLGWALYRFIRGGWTPESTLAFFVLMVLLLIVTNKVFSTQYITWLGPLLVVALARGGWPTAQRTLLWTLAVFAVVCAGLGTFVYPFNYEAIYSPDGTQFLPIAALALRNVLVVLMALVAAVWFVLACRNPRSGAVSAGPAAGTPGVTSTAAAPSSNPAAEANPQREQPAQSQPHSAPSPKL</sequence>
<evidence type="ECO:0000256" key="7">
    <source>
        <dbReference type="ARBA" id="ARBA00024033"/>
    </source>
</evidence>
<comment type="caution">
    <text evidence="10">The sequence shown here is derived from an EMBL/GenBank/DDBJ whole genome shotgun (WGS) entry which is preliminary data.</text>
</comment>
<evidence type="ECO:0000313" key="10">
    <source>
        <dbReference type="EMBL" id="TQE43370.1"/>
    </source>
</evidence>
<evidence type="ECO:0000256" key="9">
    <source>
        <dbReference type="SAM" id="Phobius"/>
    </source>
</evidence>
<feature type="transmembrane region" description="Helical" evidence="9">
    <location>
        <begin position="293"/>
        <end position="309"/>
    </location>
</feature>
<comment type="similarity">
    <text evidence="7">Belongs to the glycosyltransferase 87 family.</text>
</comment>
<keyword evidence="5 9" id="KW-1133">Transmembrane helix</keyword>
<evidence type="ECO:0000256" key="8">
    <source>
        <dbReference type="SAM" id="MobiDB-lite"/>
    </source>
</evidence>
<evidence type="ECO:0000256" key="3">
    <source>
        <dbReference type="ARBA" id="ARBA00022679"/>
    </source>
</evidence>
<gene>
    <name evidence="10" type="ORF">EJK80_07415</name>
</gene>
<dbReference type="Pfam" id="PF09594">
    <property type="entry name" value="GT87"/>
    <property type="match status" value="1"/>
</dbReference>
<feature type="transmembrane region" description="Helical" evidence="9">
    <location>
        <begin position="184"/>
        <end position="204"/>
    </location>
</feature>
<feature type="compositionally biased region" description="Low complexity" evidence="8">
    <location>
        <begin position="421"/>
        <end position="455"/>
    </location>
</feature>
<organism evidence="10 11">
    <name type="scientific">Corynebacterium phoceense</name>
    <dbReference type="NCBI Taxonomy" id="1686286"/>
    <lineage>
        <taxon>Bacteria</taxon>
        <taxon>Bacillati</taxon>
        <taxon>Actinomycetota</taxon>
        <taxon>Actinomycetes</taxon>
        <taxon>Mycobacteriales</taxon>
        <taxon>Corynebacteriaceae</taxon>
        <taxon>Corynebacterium</taxon>
    </lineage>
</organism>
<dbReference type="InterPro" id="IPR018584">
    <property type="entry name" value="GT87"/>
</dbReference>
<keyword evidence="2" id="KW-1003">Cell membrane</keyword>
<dbReference type="EMBL" id="VHIR01000009">
    <property type="protein sequence ID" value="TQE43370.1"/>
    <property type="molecule type" value="Genomic_DNA"/>
</dbReference>
<dbReference type="GO" id="GO:0005886">
    <property type="term" value="C:plasma membrane"/>
    <property type="evidence" value="ECO:0007669"/>
    <property type="project" value="UniProtKB-SubCell"/>
</dbReference>
<feature type="transmembrane region" description="Helical" evidence="9">
    <location>
        <begin position="339"/>
        <end position="361"/>
    </location>
</feature>
<feature type="transmembrane region" description="Helical" evidence="9">
    <location>
        <begin position="9"/>
        <end position="27"/>
    </location>
</feature>
<feature type="region of interest" description="Disordered" evidence="8">
    <location>
        <begin position="408"/>
        <end position="455"/>
    </location>
</feature>
<accession>A0A540R6K4</accession>
<evidence type="ECO:0000256" key="5">
    <source>
        <dbReference type="ARBA" id="ARBA00022989"/>
    </source>
</evidence>
<protein>
    <submittedName>
        <fullName evidence="10">DUF2029 domain-containing protein</fullName>
    </submittedName>
</protein>
<keyword evidence="4 9" id="KW-0812">Transmembrane</keyword>
<evidence type="ECO:0000313" key="11">
    <source>
        <dbReference type="Proteomes" id="UP000318080"/>
    </source>
</evidence>
<reference evidence="10 11" key="1">
    <citation type="submission" date="2019-06" db="EMBL/GenBank/DDBJ databases">
        <title>Draft genome of C. phoceense Strain 272.</title>
        <authorList>
            <person name="Pacheco L.G.C."/>
            <person name="Barberis C.M."/>
            <person name="Almuzara M.N."/>
            <person name="Traglia G.M."/>
            <person name="Santos C.S."/>
            <person name="Rocha D.J.P.G."/>
            <person name="Aguiar E.R.G.R."/>
            <person name="Vay C.A."/>
        </authorList>
    </citation>
    <scope>NUCLEOTIDE SEQUENCE [LARGE SCALE GENOMIC DNA]</scope>
    <source>
        <strain evidence="10 11">272</strain>
    </source>
</reference>
<comment type="subcellular location">
    <subcellularLocation>
        <location evidence="1">Cell membrane</location>
        <topology evidence="1">Multi-pass membrane protein</topology>
    </subcellularLocation>
</comment>
<evidence type="ECO:0000256" key="4">
    <source>
        <dbReference type="ARBA" id="ARBA00022692"/>
    </source>
</evidence>
<keyword evidence="3" id="KW-0808">Transferase</keyword>
<evidence type="ECO:0000256" key="6">
    <source>
        <dbReference type="ARBA" id="ARBA00023136"/>
    </source>
</evidence>
<feature type="transmembrane region" description="Helical" evidence="9">
    <location>
        <begin position="263"/>
        <end position="281"/>
    </location>
</feature>
<keyword evidence="11" id="KW-1185">Reference proteome</keyword>
<feature type="transmembrane region" description="Helical" evidence="9">
    <location>
        <begin position="315"/>
        <end position="332"/>
    </location>
</feature>
<dbReference type="RefSeq" id="WP_141628954.1">
    <property type="nucleotide sequence ID" value="NZ_VHIR01000009.1"/>
</dbReference>
<feature type="transmembrane region" description="Helical" evidence="9">
    <location>
        <begin position="109"/>
        <end position="128"/>
    </location>
</feature>
<feature type="transmembrane region" description="Helical" evidence="9">
    <location>
        <begin position="373"/>
        <end position="399"/>
    </location>
</feature>
<feature type="transmembrane region" description="Helical" evidence="9">
    <location>
        <begin position="76"/>
        <end position="97"/>
    </location>
</feature>
<dbReference type="AlphaFoldDB" id="A0A540R6K4"/>
<feature type="transmembrane region" description="Helical" evidence="9">
    <location>
        <begin position="148"/>
        <end position="172"/>
    </location>
</feature>
<proteinExistence type="inferred from homology"/>
<dbReference type="Proteomes" id="UP000318080">
    <property type="component" value="Unassembled WGS sequence"/>
</dbReference>
<keyword evidence="6 9" id="KW-0472">Membrane</keyword>
<evidence type="ECO:0000256" key="1">
    <source>
        <dbReference type="ARBA" id="ARBA00004651"/>
    </source>
</evidence>
<name>A0A540R6K4_9CORY</name>
<dbReference type="GO" id="GO:0016758">
    <property type="term" value="F:hexosyltransferase activity"/>
    <property type="evidence" value="ECO:0007669"/>
    <property type="project" value="InterPro"/>
</dbReference>